<sequence>MANPHHPQQRHLPQHPQMHHHQQQQPPYPHWRDSRIPSRTPGRDESMGPPRELPRHRSVSRLHDAWRSTGGSPMPASAFGSPGPSSAAYPMPMQAHGGNYAVHAQAPMRYYTPSLSMGATPGASGSSWGNGHGNVLPDQYHPVPVRHDPYQLAYRADSVDPYAKYQPGPRSSSIGPWLRGTQPASHRGRSGSVWSSHMGYPEAPGPVRTHERYSPAYPRAAPYPLPSRPIPEHYVPSISSSQSRAFSELPGARRGPPRAEPPMHTPAPTYTTGLREVGSAPGAFRGPSNRALDYIRQATESATIAGSPVLRARRPAVPRPSLPEVEEVEPKPEPAATPAPGPIFDSDSQQDDDEDIELVEQQTSPQSVTDDNDGEQGDGGGGEVADFDDEEEMADPDDEGEVADFDDEDAPTAVSTPLRQGSKKSAAHTTQKASKVASSSRAPDTVAAPLIPSPKKSSPKKPSPKKTEVKKPTKSAAATASAPSHRTEASRPANMRALSNWFLFAQQTKKLPKQVAKRLRSSPFSRVLGTDDLSRAGTWVRVAGELNKDDIKQFVDGQHVDPAGYTWETSLVTEARHTTLGDGINDGTIIITTSSGTEYALLGPMNVAMTIERFDLSASFWQEFSDTGGLAEEGWEALILRALLTHSSEGQQQPPPDRQAAEPRAVPQAKQRPVAQSSLRPPSTGTSKGHKSQKHVTVLDVAETESSRPSVPAGKPRSPSKTLKPSSRRSLAKPSPKPSGQRSPVIKGRRSRELAGLVASPFGGLTVVRQALHELGMVMSDLEDESDATEEVSHSYFTRRKGTADSSPNKTSSVEERPVQRSLSAVTNMKEPRLPGEMSDVSDSADEWREDRQPRSRAASQSDVSSDEEQQLHSRKRAASDADRGVVLLRSKRVRTLTSTKKWWEVPSPPRSTTKPVPRALVKANRRTVVPKRRST</sequence>
<reference evidence="2" key="2">
    <citation type="journal article" date="2019" name="IMA Fungus">
        <title>Genome sequencing and comparison of five Tilletia species to identify candidate genes for the detection of regulated species infecting wheat.</title>
        <authorList>
            <person name="Nguyen H.D.T."/>
            <person name="Sultana T."/>
            <person name="Kesanakurti P."/>
            <person name="Hambleton S."/>
        </authorList>
    </citation>
    <scope>NUCLEOTIDE SEQUENCE</scope>
    <source>
        <strain evidence="2">DAOMC 236416</strain>
    </source>
</reference>
<feature type="compositionally biased region" description="Low complexity" evidence="1">
    <location>
        <begin position="474"/>
        <end position="484"/>
    </location>
</feature>
<feature type="compositionally biased region" description="Low complexity" evidence="1">
    <location>
        <begin position="70"/>
        <end position="84"/>
    </location>
</feature>
<dbReference type="EMBL" id="LWDF02000400">
    <property type="protein sequence ID" value="KAE8249240.1"/>
    <property type="molecule type" value="Genomic_DNA"/>
</dbReference>
<feature type="region of interest" description="Disordered" evidence="1">
    <location>
        <begin position="165"/>
        <end position="195"/>
    </location>
</feature>
<feature type="compositionally biased region" description="Polar residues" evidence="1">
    <location>
        <begin position="360"/>
        <end position="369"/>
    </location>
</feature>
<feature type="compositionally biased region" description="Basic and acidic residues" evidence="1">
    <location>
        <begin position="30"/>
        <end position="46"/>
    </location>
</feature>
<evidence type="ECO:0000256" key="1">
    <source>
        <dbReference type="SAM" id="MobiDB-lite"/>
    </source>
</evidence>
<keyword evidence="3" id="KW-1185">Reference proteome</keyword>
<feature type="compositionally biased region" description="Polar residues" evidence="1">
    <location>
        <begin position="674"/>
        <end position="687"/>
    </location>
</feature>
<feature type="region of interest" description="Disordered" evidence="1">
    <location>
        <begin position="783"/>
        <end position="885"/>
    </location>
</feature>
<dbReference type="AlphaFoldDB" id="A0A177TQK7"/>
<feature type="region of interest" description="Disordered" evidence="1">
    <location>
        <begin position="648"/>
        <end position="750"/>
    </location>
</feature>
<feature type="region of interest" description="Disordered" evidence="1">
    <location>
        <begin position="306"/>
        <end position="491"/>
    </location>
</feature>
<feature type="region of interest" description="Disordered" evidence="1">
    <location>
        <begin position="236"/>
        <end position="288"/>
    </location>
</feature>
<proteinExistence type="predicted"/>
<name>A0A177TQK7_9BASI</name>
<organism evidence="2 3">
    <name type="scientific">Tilletia indica</name>
    <dbReference type="NCBI Taxonomy" id="43049"/>
    <lineage>
        <taxon>Eukaryota</taxon>
        <taxon>Fungi</taxon>
        <taxon>Dikarya</taxon>
        <taxon>Basidiomycota</taxon>
        <taxon>Ustilaginomycotina</taxon>
        <taxon>Exobasidiomycetes</taxon>
        <taxon>Tilletiales</taxon>
        <taxon>Tilletiaceae</taxon>
        <taxon>Tilletia</taxon>
    </lineage>
</organism>
<feature type="compositionally biased region" description="Acidic residues" evidence="1">
    <location>
        <begin position="385"/>
        <end position="410"/>
    </location>
</feature>
<protein>
    <submittedName>
        <fullName evidence="2">Uncharacterized protein</fullName>
    </submittedName>
</protein>
<feature type="compositionally biased region" description="Polar residues" evidence="1">
    <location>
        <begin position="427"/>
        <end position="442"/>
    </location>
</feature>
<accession>A0A177TQK7</accession>
<feature type="compositionally biased region" description="Acidic residues" evidence="1">
    <location>
        <begin position="348"/>
        <end position="358"/>
    </location>
</feature>
<evidence type="ECO:0000313" key="3">
    <source>
        <dbReference type="Proteomes" id="UP000077521"/>
    </source>
</evidence>
<evidence type="ECO:0000313" key="2">
    <source>
        <dbReference type="EMBL" id="KAE8249240.1"/>
    </source>
</evidence>
<gene>
    <name evidence="2" type="ORF">A4X13_0g5285</name>
</gene>
<dbReference type="Proteomes" id="UP000077521">
    <property type="component" value="Unassembled WGS sequence"/>
</dbReference>
<feature type="region of interest" description="Disordered" evidence="1">
    <location>
        <begin position="1"/>
        <end position="84"/>
    </location>
</feature>
<reference evidence="2" key="1">
    <citation type="submission" date="2016-04" db="EMBL/GenBank/DDBJ databases">
        <authorList>
            <person name="Nguyen H.D."/>
            <person name="Samba Siva P."/>
            <person name="Cullis J."/>
            <person name="Levesque C.A."/>
            <person name="Hambleton S."/>
        </authorList>
    </citation>
    <scope>NUCLEOTIDE SEQUENCE</scope>
    <source>
        <strain evidence="2">DAOMC 236416</strain>
    </source>
</reference>
<comment type="caution">
    <text evidence="2">The sequence shown here is derived from an EMBL/GenBank/DDBJ whole genome shotgun (WGS) entry which is preliminary data.</text>
</comment>
<feature type="compositionally biased region" description="Basic residues" evidence="1">
    <location>
        <begin position="7"/>
        <end position="22"/>
    </location>
</feature>